<feature type="transmembrane region" description="Helical" evidence="8">
    <location>
        <begin position="12"/>
        <end position="31"/>
    </location>
</feature>
<organism evidence="10 11">
    <name type="scientific">Yoonia algicola</name>
    <dbReference type="NCBI Taxonomy" id="3137368"/>
    <lineage>
        <taxon>Bacteria</taxon>
        <taxon>Pseudomonadati</taxon>
        <taxon>Pseudomonadota</taxon>
        <taxon>Alphaproteobacteria</taxon>
        <taxon>Rhodobacterales</taxon>
        <taxon>Paracoccaceae</taxon>
        <taxon>Yoonia</taxon>
    </lineage>
</organism>
<dbReference type="Proteomes" id="UP001451782">
    <property type="component" value="Chromosome"/>
</dbReference>
<feature type="transmembrane region" description="Helical" evidence="8">
    <location>
        <begin position="137"/>
        <end position="156"/>
    </location>
</feature>
<name>A0AAN0MDG1_9RHOB</name>
<evidence type="ECO:0000256" key="6">
    <source>
        <dbReference type="ARBA" id="ARBA00022989"/>
    </source>
</evidence>
<feature type="transmembrane region" description="Helical" evidence="8">
    <location>
        <begin position="168"/>
        <end position="188"/>
    </location>
</feature>
<evidence type="ECO:0000256" key="7">
    <source>
        <dbReference type="ARBA" id="ARBA00023136"/>
    </source>
</evidence>
<dbReference type="GO" id="GO:0016020">
    <property type="term" value="C:membrane"/>
    <property type="evidence" value="ECO:0007669"/>
    <property type="project" value="UniProtKB-SubCell"/>
</dbReference>
<dbReference type="GO" id="GO:0004252">
    <property type="term" value="F:serine-type endopeptidase activity"/>
    <property type="evidence" value="ECO:0007669"/>
    <property type="project" value="InterPro"/>
</dbReference>
<evidence type="ECO:0000256" key="1">
    <source>
        <dbReference type="ARBA" id="ARBA00004141"/>
    </source>
</evidence>
<dbReference type="EC" id="3.4.21.105" evidence="10"/>
<keyword evidence="11" id="KW-1185">Reference proteome</keyword>
<proteinExistence type="predicted"/>
<keyword evidence="7 8" id="KW-0472">Membrane</keyword>
<keyword evidence="5" id="KW-0720">Serine protease</keyword>
<comment type="subcellular location">
    <subcellularLocation>
        <location evidence="1">Membrane</location>
        <topology evidence="1">Multi-pass membrane protein</topology>
    </subcellularLocation>
</comment>
<sequence length="226" mass="24651">MKPESPFNTLPAVIIALALAIVGIEVVFQLANAGIIGGPRGVGWRIAAIEEFGYSSAVLDRVLVRNEYTFDLLKRFVTYTFINGQIIQVAFCAALILALGKFTAEYYGSIKVLIIYVFTSVAGAVVFGLFVESRYPLLGAFTPVYGLIGAYTYVLWLRLGNAGENQIMAFRLIGFLLAIQLVFGLIFGGNSQWISELTGFVTGFLLSTLLAPGGWSSLVERLRERS</sequence>
<evidence type="ECO:0000256" key="4">
    <source>
        <dbReference type="ARBA" id="ARBA00022801"/>
    </source>
</evidence>
<feature type="transmembrane region" description="Helical" evidence="8">
    <location>
        <begin position="76"/>
        <end position="100"/>
    </location>
</feature>
<dbReference type="InterPro" id="IPR022764">
    <property type="entry name" value="Peptidase_S54_rhomboid_dom"/>
</dbReference>
<dbReference type="InterPro" id="IPR002610">
    <property type="entry name" value="Peptidase_S54_rhomboid-like"/>
</dbReference>
<keyword evidence="4 10" id="KW-0378">Hydrolase</keyword>
<dbReference type="PANTHER" id="PTHR22936:SF69">
    <property type="entry name" value="RHOMBOID-LIKE PROTEIN"/>
    <property type="match status" value="1"/>
</dbReference>
<evidence type="ECO:0000259" key="9">
    <source>
        <dbReference type="Pfam" id="PF01694"/>
    </source>
</evidence>
<evidence type="ECO:0000313" key="11">
    <source>
        <dbReference type="Proteomes" id="UP001451782"/>
    </source>
</evidence>
<evidence type="ECO:0000256" key="3">
    <source>
        <dbReference type="ARBA" id="ARBA00022692"/>
    </source>
</evidence>
<protein>
    <submittedName>
        <fullName evidence="10">Rhomboid family intramembrane serine protease</fullName>
        <ecNumber evidence="10">3.4.21.105</ecNumber>
    </submittedName>
</protein>
<evidence type="ECO:0000256" key="8">
    <source>
        <dbReference type="SAM" id="Phobius"/>
    </source>
</evidence>
<keyword evidence="2 10" id="KW-0645">Protease</keyword>
<dbReference type="Pfam" id="PF01694">
    <property type="entry name" value="Rhomboid"/>
    <property type="match status" value="1"/>
</dbReference>
<dbReference type="RefSeq" id="WP_342068867.1">
    <property type="nucleotide sequence ID" value="NZ_CP151762.1"/>
</dbReference>
<reference evidence="10 11" key="1">
    <citation type="submission" date="2024-04" db="EMBL/GenBank/DDBJ databases">
        <title>Phylogenomic analyses of a clade within the roseobacter group suggest taxonomic reassignments of species of the genera Aestuariivita, Citreicella, Loktanella, Nautella, Pelagibaca, Ruegeria, Thalassobius, Thiobacimonas and Tropicibacter, and the proposal o.</title>
        <authorList>
            <person name="Jeon C.O."/>
        </authorList>
    </citation>
    <scope>NUCLEOTIDE SEQUENCE [LARGE SCALE GENOMIC DNA]</scope>
    <source>
        <strain evidence="10 11">G8-12</strain>
    </source>
</reference>
<dbReference type="AlphaFoldDB" id="A0AAN0MDG1"/>
<dbReference type="PANTHER" id="PTHR22936">
    <property type="entry name" value="RHOMBOID-RELATED"/>
    <property type="match status" value="1"/>
</dbReference>
<evidence type="ECO:0000256" key="2">
    <source>
        <dbReference type="ARBA" id="ARBA00022670"/>
    </source>
</evidence>
<evidence type="ECO:0000256" key="5">
    <source>
        <dbReference type="ARBA" id="ARBA00022825"/>
    </source>
</evidence>
<dbReference type="InterPro" id="IPR035952">
    <property type="entry name" value="Rhomboid-like_sf"/>
</dbReference>
<feature type="transmembrane region" description="Helical" evidence="8">
    <location>
        <begin position="112"/>
        <end position="131"/>
    </location>
</feature>
<dbReference type="GO" id="GO:0006508">
    <property type="term" value="P:proteolysis"/>
    <property type="evidence" value="ECO:0007669"/>
    <property type="project" value="UniProtKB-KW"/>
</dbReference>
<dbReference type="Gene3D" id="1.20.1540.10">
    <property type="entry name" value="Rhomboid-like"/>
    <property type="match status" value="1"/>
</dbReference>
<keyword evidence="6 8" id="KW-1133">Transmembrane helix</keyword>
<feature type="domain" description="Peptidase S54 rhomboid" evidence="9">
    <location>
        <begin position="74"/>
        <end position="211"/>
    </location>
</feature>
<accession>A0AAN0MDG1</accession>
<dbReference type="SUPFAM" id="SSF144091">
    <property type="entry name" value="Rhomboid-like"/>
    <property type="match status" value="1"/>
</dbReference>
<evidence type="ECO:0000313" key="10">
    <source>
        <dbReference type="EMBL" id="WZU62463.1"/>
    </source>
</evidence>
<dbReference type="EMBL" id="CP151762">
    <property type="protein sequence ID" value="WZU62463.1"/>
    <property type="molecule type" value="Genomic_DNA"/>
</dbReference>
<keyword evidence="3 8" id="KW-0812">Transmembrane</keyword>
<gene>
    <name evidence="10" type="ORF">AABB28_11220</name>
</gene>
<dbReference type="KEGG" id="yag:AABB28_11220"/>
<feature type="transmembrane region" description="Helical" evidence="8">
    <location>
        <begin position="200"/>
        <end position="219"/>
    </location>
</feature>